<dbReference type="Gene3D" id="3.40.50.720">
    <property type="entry name" value="NAD(P)-binding Rossmann-like Domain"/>
    <property type="match status" value="1"/>
</dbReference>
<reference evidence="6 7" key="1">
    <citation type="journal article" date="2016" name="Mol. Biol. Evol.">
        <title>Comparative Genomics of Early-Diverging Mushroom-Forming Fungi Provides Insights into the Origins of Lignocellulose Decay Capabilities.</title>
        <authorList>
            <person name="Nagy L.G."/>
            <person name="Riley R."/>
            <person name="Tritt A."/>
            <person name="Adam C."/>
            <person name="Daum C."/>
            <person name="Floudas D."/>
            <person name="Sun H."/>
            <person name="Yadav J.S."/>
            <person name="Pangilinan J."/>
            <person name="Larsson K.H."/>
            <person name="Matsuura K."/>
            <person name="Barry K."/>
            <person name="Labutti K."/>
            <person name="Kuo R."/>
            <person name="Ohm R.A."/>
            <person name="Bhattacharya S.S."/>
            <person name="Shirouzu T."/>
            <person name="Yoshinaga Y."/>
            <person name="Martin F.M."/>
            <person name="Grigoriev I.V."/>
            <person name="Hibbett D.S."/>
        </authorList>
    </citation>
    <scope>NUCLEOTIDE SEQUENCE [LARGE SCALE GENOMIC DNA]</scope>
    <source>
        <strain evidence="6 7">HHB12029</strain>
    </source>
</reference>
<evidence type="ECO:0000256" key="3">
    <source>
        <dbReference type="ARBA" id="ARBA00023002"/>
    </source>
</evidence>
<dbReference type="InterPro" id="IPR036291">
    <property type="entry name" value="NAD(P)-bd_dom_sf"/>
</dbReference>
<dbReference type="Pfam" id="PF00106">
    <property type="entry name" value="adh_short"/>
    <property type="match status" value="1"/>
</dbReference>
<evidence type="ECO:0000259" key="5">
    <source>
        <dbReference type="SMART" id="SM00822"/>
    </source>
</evidence>
<keyword evidence="3" id="KW-0560">Oxidoreductase</keyword>
<keyword evidence="7" id="KW-1185">Reference proteome</keyword>
<dbReference type="InterPro" id="IPR057326">
    <property type="entry name" value="KR_dom"/>
</dbReference>
<dbReference type="Proteomes" id="UP000077266">
    <property type="component" value="Unassembled WGS sequence"/>
</dbReference>
<evidence type="ECO:0000256" key="4">
    <source>
        <dbReference type="RuleBase" id="RU000363"/>
    </source>
</evidence>
<dbReference type="STRING" id="1314781.A0A165DRM8"/>
<evidence type="ECO:0000256" key="1">
    <source>
        <dbReference type="ARBA" id="ARBA00006484"/>
    </source>
</evidence>
<comment type="similarity">
    <text evidence="1 4">Belongs to the short-chain dehydrogenases/reductases (SDR) family.</text>
</comment>
<dbReference type="SMART" id="SM00822">
    <property type="entry name" value="PKS_KR"/>
    <property type="match status" value="1"/>
</dbReference>
<dbReference type="EMBL" id="KV426196">
    <property type="protein sequence ID" value="KZV85197.1"/>
    <property type="molecule type" value="Genomic_DNA"/>
</dbReference>
<gene>
    <name evidence="6" type="ORF">EXIGLDRAFT_682032</name>
</gene>
<dbReference type="AlphaFoldDB" id="A0A165DRM8"/>
<sequence length="251" mass="25734">MSGIIFLTGASRGIGLAIAIELLKSGQRVATFARTTSPELAALQSQYPDTLFTVNGDIADPASSTSALKKSLEHFKTTSIAALVLNAGVQAISVVARASLDDWKRAFDVNFFSALPIVQAALPGLKEGGGRIVLVSASAAVMPIQGMAGYSASKAALNAFAATLAVEEPSIPVVAVDPGLVATSMAMEAGIKGKDHFAPDMLAFAAKASESGLVLKPDAPGRVISWFALNASKEVSGKYLSWADAAKIAGV</sequence>
<dbReference type="PANTHER" id="PTHR43008:SF8">
    <property type="entry name" value="BENZIL REDUCTASE ((S)-BENZOIN FORMING) IRC24"/>
    <property type="match status" value="1"/>
</dbReference>
<dbReference type="InterPro" id="IPR020904">
    <property type="entry name" value="Sc_DH/Rdtase_CS"/>
</dbReference>
<dbReference type="GO" id="GO:0016616">
    <property type="term" value="F:oxidoreductase activity, acting on the CH-OH group of donors, NAD or NADP as acceptor"/>
    <property type="evidence" value="ECO:0007669"/>
    <property type="project" value="UniProtKB-ARBA"/>
</dbReference>
<dbReference type="PRINTS" id="PR00081">
    <property type="entry name" value="GDHRDH"/>
</dbReference>
<accession>A0A165DRM8</accession>
<dbReference type="InParanoid" id="A0A165DRM8"/>
<protein>
    <submittedName>
        <fullName evidence="6">NAD(P)-binding protein</fullName>
    </submittedName>
</protein>
<dbReference type="SUPFAM" id="SSF51735">
    <property type="entry name" value="NAD(P)-binding Rossmann-fold domains"/>
    <property type="match status" value="1"/>
</dbReference>
<dbReference type="PANTHER" id="PTHR43008">
    <property type="entry name" value="BENZIL REDUCTASE"/>
    <property type="match status" value="1"/>
</dbReference>
<feature type="domain" description="Ketoreductase" evidence="5">
    <location>
        <begin position="3"/>
        <end position="177"/>
    </location>
</feature>
<organism evidence="6 7">
    <name type="scientific">Exidia glandulosa HHB12029</name>
    <dbReference type="NCBI Taxonomy" id="1314781"/>
    <lineage>
        <taxon>Eukaryota</taxon>
        <taxon>Fungi</taxon>
        <taxon>Dikarya</taxon>
        <taxon>Basidiomycota</taxon>
        <taxon>Agaricomycotina</taxon>
        <taxon>Agaricomycetes</taxon>
        <taxon>Auriculariales</taxon>
        <taxon>Exidiaceae</taxon>
        <taxon>Exidia</taxon>
    </lineage>
</organism>
<dbReference type="PRINTS" id="PR00080">
    <property type="entry name" value="SDRFAMILY"/>
</dbReference>
<dbReference type="GO" id="GO:0050664">
    <property type="term" value="F:oxidoreductase activity, acting on NAD(P)H, oxygen as acceptor"/>
    <property type="evidence" value="ECO:0007669"/>
    <property type="project" value="TreeGrafter"/>
</dbReference>
<keyword evidence="2" id="KW-0521">NADP</keyword>
<name>A0A165DRM8_EXIGL</name>
<dbReference type="InterPro" id="IPR002347">
    <property type="entry name" value="SDR_fam"/>
</dbReference>
<dbReference type="OrthoDB" id="9876299at2759"/>
<evidence type="ECO:0000256" key="2">
    <source>
        <dbReference type="ARBA" id="ARBA00022857"/>
    </source>
</evidence>
<proteinExistence type="inferred from homology"/>
<evidence type="ECO:0000313" key="7">
    <source>
        <dbReference type="Proteomes" id="UP000077266"/>
    </source>
</evidence>
<evidence type="ECO:0000313" key="6">
    <source>
        <dbReference type="EMBL" id="KZV85197.1"/>
    </source>
</evidence>
<dbReference type="PROSITE" id="PS00061">
    <property type="entry name" value="ADH_SHORT"/>
    <property type="match status" value="1"/>
</dbReference>